<proteinExistence type="inferred from homology"/>
<dbReference type="RefSeq" id="WP_310910320.1">
    <property type="nucleotide sequence ID" value="NZ_JAVLVT010000001.1"/>
</dbReference>
<dbReference type="NCBIfam" id="TIGR00486">
    <property type="entry name" value="YbgI_SA1388"/>
    <property type="match status" value="1"/>
</dbReference>
<dbReference type="Proteomes" id="UP001250214">
    <property type="component" value="Unassembled WGS sequence"/>
</dbReference>
<dbReference type="Pfam" id="PF01784">
    <property type="entry name" value="DUF34_NIF3"/>
    <property type="match status" value="1"/>
</dbReference>
<dbReference type="InterPro" id="IPR036069">
    <property type="entry name" value="DUF34/NIF3_sf"/>
</dbReference>
<organism evidence="5 6">
    <name type="scientific">Lipingzhangella rawalii</name>
    <dbReference type="NCBI Taxonomy" id="2055835"/>
    <lineage>
        <taxon>Bacteria</taxon>
        <taxon>Bacillati</taxon>
        <taxon>Actinomycetota</taxon>
        <taxon>Actinomycetes</taxon>
        <taxon>Streptosporangiales</taxon>
        <taxon>Nocardiopsidaceae</taxon>
        <taxon>Lipingzhangella</taxon>
    </lineage>
</organism>
<comment type="similarity">
    <text evidence="1">Belongs to the GTP cyclohydrolase I type 2/NIF3 family.</text>
</comment>
<evidence type="ECO:0000256" key="1">
    <source>
        <dbReference type="ARBA" id="ARBA00006964"/>
    </source>
</evidence>
<dbReference type="PANTHER" id="PTHR13799">
    <property type="entry name" value="NGG1 INTERACTING FACTOR 3"/>
    <property type="match status" value="1"/>
</dbReference>
<evidence type="ECO:0000256" key="4">
    <source>
        <dbReference type="ARBA" id="ARBA00022723"/>
    </source>
</evidence>
<accession>A0ABU2H0I2</accession>
<evidence type="ECO:0000313" key="5">
    <source>
        <dbReference type="EMBL" id="MDS1268808.1"/>
    </source>
</evidence>
<evidence type="ECO:0000256" key="2">
    <source>
        <dbReference type="ARBA" id="ARBA00011643"/>
    </source>
</evidence>
<dbReference type="InterPro" id="IPR002678">
    <property type="entry name" value="DUF34/NIF3"/>
</dbReference>
<dbReference type="Gene3D" id="3.40.1390.30">
    <property type="entry name" value="NIF3 (NGG1p interacting factor 3)-like"/>
    <property type="match status" value="2"/>
</dbReference>
<comment type="subunit">
    <text evidence="2">Homohexamer.</text>
</comment>
<dbReference type="SUPFAM" id="SSF102705">
    <property type="entry name" value="NIF3 (NGG1p interacting factor 3)-like"/>
    <property type="match status" value="1"/>
</dbReference>
<evidence type="ECO:0000313" key="6">
    <source>
        <dbReference type="Proteomes" id="UP001250214"/>
    </source>
</evidence>
<sequence>MADARPNTPTLASVRTVLERSYDPAWAASWDAVGLVCGAPEQPVGRVLFAVDVTSGVVDEAMSWGADLIVAHHPLLLRGVNSVAADTPKGALVHRLIRSGIALYTAHTNADVANPGVSDALASAVGLSGQLRPLAPDVTDSQGERGLGRVGELEVVTSLGDFAEQVVAGIPATAAGVRVAGDARRPVRRVAVSGGAGDSLLEEARAAGVDVFVTSDLRHHPATEFVEAHDTALIDTPHWASEWPWLPVAAAQLSRAMAGHTTTGQTTLETRVSTIVTDAWHDAFGMSRHIHEGVK</sequence>
<dbReference type="EMBL" id="JAVLVT010000001">
    <property type="protein sequence ID" value="MDS1268808.1"/>
    <property type="molecule type" value="Genomic_DNA"/>
</dbReference>
<keyword evidence="4" id="KW-0479">Metal-binding</keyword>
<reference evidence="6" key="1">
    <citation type="submission" date="2023-07" db="EMBL/GenBank/DDBJ databases">
        <title>Novel species in the genus Lipingzhangella isolated from Sambhar Salt Lake.</title>
        <authorList>
            <person name="Jiya N."/>
            <person name="Kajale S."/>
            <person name="Sharma A."/>
        </authorList>
    </citation>
    <scope>NUCLEOTIDE SEQUENCE [LARGE SCALE GENOMIC DNA]</scope>
    <source>
        <strain evidence="6">LS1_29</strain>
    </source>
</reference>
<comment type="caution">
    <text evidence="5">The sequence shown here is derived from an EMBL/GenBank/DDBJ whole genome shotgun (WGS) entry which is preliminary data.</text>
</comment>
<keyword evidence="6" id="KW-1185">Reference proteome</keyword>
<protein>
    <recommendedName>
        <fullName evidence="3">GTP cyclohydrolase 1 type 2 homolog</fullName>
    </recommendedName>
</protein>
<name>A0ABU2H0I2_9ACTN</name>
<evidence type="ECO:0000256" key="3">
    <source>
        <dbReference type="ARBA" id="ARBA00022112"/>
    </source>
</evidence>
<dbReference type="PANTHER" id="PTHR13799:SF14">
    <property type="entry name" value="GTP CYCLOHYDROLASE 1 TYPE 2 HOMOLOG"/>
    <property type="match status" value="1"/>
</dbReference>
<gene>
    <name evidence="5" type="ORF">RIF23_00705</name>
</gene>